<dbReference type="Pfam" id="PF13692">
    <property type="entry name" value="Glyco_trans_1_4"/>
    <property type="match status" value="1"/>
</dbReference>
<dbReference type="PANTHER" id="PTHR45947:SF3">
    <property type="entry name" value="SULFOQUINOVOSYL TRANSFERASE SQD2"/>
    <property type="match status" value="1"/>
</dbReference>
<evidence type="ECO:0000313" key="2">
    <source>
        <dbReference type="Proteomes" id="UP000230758"/>
    </source>
</evidence>
<name>A0A2M7WS33_9BACT</name>
<dbReference type="SUPFAM" id="SSF53756">
    <property type="entry name" value="UDP-Glycosyltransferase/glycogen phosphorylase"/>
    <property type="match status" value="1"/>
</dbReference>
<organism evidence="1 2">
    <name type="scientific">Candidatus Zambryskibacteria bacterium CG_4_9_14_3_um_filter_42_15</name>
    <dbReference type="NCBI Taxonomy" id="1975112"/>
    <lineage>
        <taxon>Bacteria</taxon>
        <taxon>Candidatus Zambryskiibacteriota</taxon>
    </lineage>
</organism>
<proteinExistence type="predicted"/>
<reference evidence="2" key="1">
    <citation type="submission" date="2017-09" db="EMBL/GenBank/DDBJ databases">
        <title>Depth-based differentiation of microbial function through sediment-hosted aquifers and enrichment of novel symbionts in the deep terrestrial subsurface.</title>
        <authorList>
            <person name="Probst A.J."/>
            <person name="Ladd B."/>
            <person name="Jarett J.K."/>
            <person name="Geller-Mcgrath D.E."/>
            <person name="Sieber C.M.K."/>
            <person name="Emerson J.B."/>
            <person name="Anantharaman K."/>
            <person name="Thomas B.C."/>
            <person name="Malmstrom R."/>
            <person name="Stieglmeier M."/>
            <person name="Klingl A."/>
            <person name="Woyke T."/>
            <person name="Ryan C.M."/>
            <person name="Banfield J.F."/>
        </authorList>
    </citation>
    <scope>NUCLEOTIDE SEQUENCE [LARGE SCALE GENOMIC DNA]</scope>
</reference>
<protein>
    <recommendedName>
        <fullName evidence="3">Glycosyl transferase family 1 domain-containing protein</fullName>
    </recommendedName>
</protein>
<evidence type="ECO:0000313" key="1">
    <source>
        <dbReference type="EMBL" id="PJA32817.1"/>
    </source>
</evidence>
<dbReference type="AlphaFoldDB" id="A0A2M7WS33"/>
<gene>
    <name evidence="1" type="ORF">CO185_01585</name>
</gene>
<dbReference type="PANTHER" id="PTHR45947">
    <property type="entry name" value="SULFOQUINOVOSYL TRANSFERASE SQD2"/>
    <property type="match status" value="1"/>
</dbReference>
<dbReference type="EMBL" id="PFXF01000021">
    <property type="protein sequence ID" value="PJA32817.1"/>
    <property type="molecule type" value="Genomic_DNA"/>
</dbReference>
<dbReference type="CDD" id="cd03801">
    <property type="entry name" value="GT4_PimA-like"/>
    <property type="match status" value="1"/>
</dbReference>
<dbReference type="Gene3D" id="3.40.50.2000">
    <property type="entry name" value="Glycogen Phosphorylase B"/>
    <property type="match status" value="1"/>
</dbReference>
<evidence type="ECO:0008006" key="3">
    <source>
        <dbReference type="Google" id="ProtNLM"/>
    </source>
</evidence>
<accession>A0A2M7WS33</accession>
<dbReference type="InterPro" id="IPR050194">
    <property type="entry name" value="Glycosyltransferase_grp1"/>
</dbReference>
<sequence>MKLLILTQKVDRNDPILGFFHRWIEEFSKHYESLVVICLEKGEYNLPENVKVFSLGKESQIQNTMIYHSVVRKLYNIARFYKYIWQERKNYDNVFVHMNPEYIILGGLFWRLWGRKVALWYVHKAVNLRIWLAEKFANIIVTSAPESFKLKSKKVRYIGHGIDTKIFKPVLQNRDGPVKFLHVGRITRIKNIDFIIRSIGDKSLTLVGEPIMEEDKRYKKELENLAEKIKAKLLWLGSVINTEMPKIYAGHTISINSTPDGGMDKAVLESLATGTPVFTANCAFTGLFGGQAGLFIYKHGDVEDLTKKLDSWLQNNQKSEIMRELSNRVQSEYSVETIISKIVSNLNE</sequence>
<dbReference type="GO" id="GO:0016757">
    <property type="term" value="F:glycosyltransferase activity"/>
    <property type="evidence" value="ECO:0007669"/>
    <property type="project" value="TreeGrafter"/>
</dbReference>
<dbReference type="Proteomes" id="UP000230758">
    <property type="component" value="Unassembled WGS sequence"/>
</dbReference>
<comment type="caution">
    <text evidence="1">The sequence shown here is derived from an EMBL/GenBank/DDBJ whole genome shotgun (WGS) entry which is preliminary data.</text>
</comment>